<evidence type="ECO:0000313" key="16">
    <source>
        <dbReference type="Proteomes" id="UP000095614"/>
    </source>
</evidence>
<evidence type="ECO:0000313" key="14">
    <source>
        <dbReference type="EMBL" id="MDC1879010.1"/>
    </source>
</evidence>
<evidence type="ECO:0000256" key="5">
    <source>
        <dbReference type="ARBA" id="ARBA00022737"/>
    </source>
</evidence>
<evidence type="ECO:0000256" key="3">
    <source>
        <dbReference type="ARBA" id="ARBA00022679"/>
    </source>
</evidence>
<evidence type="ECO:0000256" key="9">
    <source>
        <dbReference type="SAM" id="SignalP"/>
    </source>
</evidence>
<dbReference type="Proteomes" id="UP001181247">
    <property type="component" value="Unassembled WGS sequence"/>
</dbReference>
<keyword evidence="4" id="KW-0812">Transmembrane</keyword>
<proteinExistence type="predicted"/>
<dbReference type="EMBL" id="JAWDEU010000002">
    <property type="protein sequence ID" value="MDU0244573.1"/>
    <property type="molecule type" value="Genomic_DNA"/>
</dbReference>
<dbReference type="RefSeq" id="WP_005833088.1">
    <property type="nucleotide sequence ID" value="NZ_CACRTC010000017.1"/>
</dbReference>
<dbReference type="PANTHER" id="PTHR21248:SF22">
    <property type="entry name" value="PHOSPHOLIPASE D"/>
    <property type="match status" value="1"/>
</dbReference>
<keyword evidence="2" id="KW-1003">Cell membrane</keyword>
<evidence type="ECO:0000256" key="7">
    <source>
        <dbReference type="ARBA" id="ARBA00023136"/>
    </source>
</evidence>
<dbReference type="GO" id="GO:0032049">
    <property type="term" value="P:cardiolipin biosynthetic process"/>
    <property type="evidence" value="ECO:0007669"/>
    <property type="project" value="UniProtKB-UniRule"/>
</dbReference>
<name>A0A174GQ22_BACUN</name>
<gene>
    <name evidence="11" type="primary">cls_2</name>
    <name evidence="12" type="synonym">cls</name>
    <name evidence="11" type="ORF">ERS852462_01017</name>
    <name evidence="13" type="ORF">POY73_15690</name>
    <name evidence="12" type="ORF">POY80_05915</name>
    <name evidence="14" type="ORF">POZ24_03110</name>
    <name evidence="15" type="ORF">RVH16_07585</name>
</gene>
<dbReference type="Proteomes" id="UP001213309">
    <property type="component" value="Unassembled WGS sequence"/>
</dbReference>
<keyword evidence="3 11" id="KW-0808">Transferase</keyword>
<evidence type="ECO:0000313" key="11">
    <source>
        <dbReference type="EMBL" id="CUO63288.1"/>
    </source>
</evidence>
<keyword evidence="7" id="KW-0472">Membrane</keyword>
<dbReference type="AlphaFoldDB" id="A0A174GQ22"/>
<dbReference type="PANTHER" id="PTHR21248">
    <property type="entry name" value="CARDIOLIPIN SYNTHASE"/>
    <property type="match status" value="1"/>
</dbReference>
<evidence type="ECO:0000256" key="2">
    <source>
        <dbReference type="ARBA" id="ARBA00022475"/>
    </source>
</evidence>
<dbReference type="InterPro" id="IPR022924">
    <property type="entry name" value="Cardiolipin_synthase"/>
</dbReference>
<dbReference type="CDD" id="cd09112">
    <property type="entry name" value="PLDc_CLS_2"/>
    <property type="match status" value="1"/>
</dbReference>
<organism evidence="11 16">
    <name type="scientific">Bacteroides uniformis</name>
    <dbReference type="NCBI Taxonomy" id="820"/>
    <lineage>
        <taxon>Bacteria</taxon>
        <taxon>Pseudomonadati</taxon>
        <taxon>Bacteroidota</taxon>
        <taxon>Bacteroidia</taxon>
        <taxon>Bacteroidales</taxon>
        <taxon>Bacteroidaceae</taxon>
        <taxon>Bacteroides</taxon>
    </lineage>
</organism>
<dbReference type="Proteomes" id="UP001218502">
    <property type="component" value="Unassembled WGS sequence"/>
</dbReference>
<evidence type="ECO:0000256" key="8">
    <source>
        <dbReference type="NCBIfam" id="TIGR04265"/>
    </source>
</evidence>
<dbReference type="InterPro" id="IPR025202">
    <property type="entry name" value="PLD-like_dom"/>
</dbReference>
<dbReference type="Pfam" id="PF13091">
    <property type="entry name" value="PLDc_2"/>
    <property type="match status" value="2"/>
</dbReference>
<keyword evidence="9" id="KW-0732">Signal</keyword>
<feature type="chain" id="PRO_5044368852" description="Cardiolipin synthase" evidence="9">
    <location>
        <begin position="20"/>
        <end position="409"/>
    </location>
</feature>
<protein>
    <recommendedName>
        <fullName evidence="8">Cardiolipin synthase</fullName>
        <ecNumber evidence="8">2.7.8.-</ecNumber>
    </recommendedName>
</protein>
<keyword evidence="6" id="KW-1133">Transmembrane helix</keyword>
<dbReference type="EMBL" id="CZAF01000003">
    <property type="protein sequence ID" value="CUO63288.1"/>
    <property type="molecule type" value="Genomic_DNA"/>
</dbReference>
<evidence type="ECO:0000256" key="4">
    <source>
        <dbReference type="ARBA" id="ARBA00022692"/>
    </source>
</evidence>
<dbReference type="PIRSF" id="PIRSF000850">
    <property type="entry name" value="Phospholipase_D_PSS"/>
    <property type="match status" value="1"/>
</dbReference>
<evidence type="ECO:0000256" key="1">
    <source>
        <dbReference type="ARBA" id="ARBA00004236"/>
    </source>
</evidence>
<accession>A0A174GQ22</accession>
<evidence type="ECO:0000313" key="13">
    <source>
        <dbReference type="EMBL" id="MDC1795564.1"/>
    </source>
</evidence>
<evidence type="ECO:0000259" key="10">
    <source>
        <dbReference type="PROSITE" id="PS50035"/>
    </source>
</evidence>
<dbReference type="CDD" id="cd09110">
    <property type="entry name" value="PLDc_CLS_1"/>
    <property type="match status" value="1"/>
</dbReference>
<dbReference type="InterPro" id="IPR001736">
    <property type="entry name" value="PLipase_D/transphosphatidylase"/>
</dbReference>
<dbReference type="SUPFAM" id="SSF56024">
    <property type="entry name" value="Phospholipase D/nuclease"/>
    <property type="match status" value="2"/>
</dbReference>
<evidence type="ECO:0000313" key="17">
    <source>
        <dbReference type="Proteomes" id="UP001215818"/>
    </source>
</evidence>
<dbReference type="EC" id="2.7.8.-" evidence="8"/>
<dbReference type="EMBL" id="JAQNRK010000016">
    <property type="protein sequence ID" value="MDC1795564.1"/>
    <property type="molecule type" value="Genomic_DNA"/>
</dbReference>
<reference evidence="11 16" key="1">
    <citation type="submission" date="2015-09" db="EMBL/GenBank/DDBJ databases">
        <authorList>
            <consortium name="Pathogen Informatics"/>
        </authorList>
    </citation>
    <scope>NUCLEOTIDE SEQUENCE [LARGE SCALE GENOMIC DNA]</scope>
    <source>
        <strain evidence="11 16">2789STDY5834847</strain>
    </source>
</reference>
<evidence type="ECO:0000313" key="15">
    <source>
        <dbReference type="EMBL" id="MDU0244573.1"/>
    </source>
</evidence>
<evidence type="ECO:0000256" key="6">
    <source>
        <dbReference type="ARBA" id="ARBA00022989"/>
    </source>
</evidence>
<comment type="subcellular location">
    <subcellularLocation>
        <location evidence="1">Cell membrane</location>
    </subcellularLocation>
</comment>
<dbReference type="Gene3D" id="3.30.870.10">
    <property type="entry name" value="Endonuclease Chain A"/>
    <property type="match status" value="2"/>
</dbReference>
<dbReference type="EMBL" id="JAQNQY010000005">
    <property type="protein sequence ID" value="MDC1751974.1"/>
    <property type="molecule type" value="Genomic_DNA"/>
</dbReference>
<dbReference type="GO" id="GO:0005886">
    <property type="term" value="C:plasma membrane"/>
    <property type="evidence" value="ECO:0007669"/>
    <property type="project" value="UniProtKB-SubCell"/>
</dbReference>
<dbReference type="PROSITE" id="PS50035">
    <property type="entry name" value="PLD"/>
    <property type="match status" value="2"/>
</dbReference>
<reference evidence="12 17" key="2">
    <citation type="submission" date="2022-10" db="EMBL/GenBank/DDBJ databases">
        <title>Human gut microbiome strain richness.</title>
        <authorList>
            <person name="Chen-Liaw A."/>
        </authorList>
    </citation>
    <scope>NUCLEOTIDE SEQUENCE</scope>
    <source>
        <strain evidence="14">1001713st2_A4_1001713B170214_170313</strain>
        <strain evidence="12">A1_m1001262Bd0_191120</strain>
        <strain evidence="13 17">D53st1_B1_D53t1_180928</strain>
    </source>
</reference>
<dbReference type="EMBL" id="JAQNSG010000002">
    <property type="protein sequence ID" value="MDC1879010.1"/>
    <property type="molecule type" value="Genomic_DNA"/>
</dbReference>
<dbReference type="NCBIfam" id="TIGR04265">
    <property type="entry name" value="bac_cardiolipin"/>
    <property type="match status" value="1"/>
</dbReference>
<dbReference type="GO" id="GO:0008808">
    <property type="term" value="F:cardiolipin synthase activity"/>
    <property type="evidence" value="ECO:0007669"/>
    <property type="project" value="UniProtKB-UniRule"/>
</dbReference>
<feature type="domain" description="PLD phosphodiesterase" evidence="10">
    <location>
        <begin position="322"/>
        <end position="349"/>
    </location>
</feature>
<reference evidence="15" key="3">
    <citation type="submission" date="2023-10" db="EMBL/GenBank/DDBJ databases">
        <title>Genome of Potential pathogenic bacteria in Crohn's disease.</title>
        <authorList>
            <person name="Rodriguez-Palacios A."/>
        </authorList>
    </citation>
    <scope>NUCLEOTIDE SEQUENCE</scope>
    <source>
        <strain evidence="15">CavFT-hAR50</strain>
    </source>
</reference>
<dbReference type="Proteomes" id="UP000095614">
    <property type="component" value="Unassembled WGS sequence"/>
</dbReference>
<feature type="signal peptide" evidence="9">
    <location>
        <begin position="1"/>
        <end position="19"/>
    </location>
</feature>
<feature type="domain" description="PLD phosphodiesterase" evidence="10">
    <location>
        <begin position="143"/>
        <end position="170"/>
    </location>
</feature>
<keyword evidence="5" id="KW-0677">Repeat</keyword>
<evidence type="ECO:0000313" key="12">
    <source>
        <dbReference type="EMBL" id="MDC1751974.1"/>
    </source>
</evidence>
<sequence length="409" mass="46610">MRKILFIILFVFSIGNAGAQATSDSIVMNYLKEMGAPVTYNNEVKLLMTGHDKFVDLFENIRHARHHIHLEYFNFRNDSIANALFSLLAEKVKEGVEVRAMFDAFGNWSNNQPLKERHLKSIRAQGIEIVKFDPITFPWVNHAIHRDHRKIVVIDGKIGYTGGMNIADYYINGLPKIGKWHDMHIHLEGDAVRYLQGIFLTMWNRETGQHVGGPAYFPDTQQLPDSIAEEIAIVDRTPRETPRSISHAYAASIQAAQKSIRIVNPYFVPTKSIRKAIKNALKKGTEVEIMIPAVSDIAFTPDASFYIAHKLMKKGAKIYLFNGGFHHSKIMMVDSTFCTVGTANLNSRSLRYDYETNAFIFDPKITNELNAMFERDVQNSTLLTPEVWKKRSGWKKFVGWVGNLMTPFL</sequence>
<dbReference type="SMART" id="SM00155">
    <property type="entry name" value="PLDc"/>
    <property type="match status" value="2"/>
</dbReference>
<dbReference type="Proteomes" id="UP001215818">
    <property type="component" value="Unassembled WGS sequence"/>
</dbReference>